<dbReference type="GO" id="GO:0005634">
    <property type="term" value="C:nucleus"/>
    <property type="evidence" value="ECO:0007669"/>
    <property type="project" value="UniProtKB-SubCell"/>
</dbReference>
<proteinExistence type="predicted"/>
<dbReference type="OMA" id="HGMPCLS"/>
<dbReference type="Gramene" id="Kaladp0878s0019.1.v1.1">
    <property type="protein sequence ID" value="Kaladp0878s0019.1.v1.1"/>
    <property type="gene ID" value="Kaladp0878s0019.v1.1"/>
</dbReference>
<sequence>MDFGGGNSSNLGSGFVSQVGLRRASIYDDPDLDDDGLGAVVDCDDDDDELGVCSSSSSVGSRCGSSEEDYDGEVVEVESSYKGPLETMDTLQEVLPGTVRRGISKFYNGKSKSFTSLADAVSSSSVKELAKPETMYSKRSSNLLVSKISDKKHVNSLKSNRGALLKKLVPGKYGNRDTADEDESCSSSVSPPLCLPPLHPQSKKFQNAGSSVSPPRQKCSPWRSFSVSDLHSMGSNAQSFTDMVGVNEY</sequence>
<keyword evidence="2" id="KW-0539">Nucleus</keyword>
<protein>
    <submittedName>
        <fullName evidence="4">Uncharacterized protein</fullName>
    </submittedName>
</protein>
<dbReference type="PANTHER" id="PTHR33172:SF96">
    <property type="entry name" value="PROTEIN OXIDATIVE STRESS 3 LIKE 3"/>
    <property type="match status" value="1"/>
</dbReference>
<feature type="compositionally biased region" description="Polar residues" evidence="3">
    <location>
        <begin position="203"/>
        <end position="214"/>
    </location>
</feature>
<dbReference type="GO" id="GO:0006950">
    <property type="term" value="P:response to stress"/>
    <property type="evidence" value="ECO:0007669"/>
    <property type="project" value="UniProtKB-ARBA"/>
</dbReference>
<reference evidence="4" key="1">
    <citation type="submission" date="2021-01" db="UniProtKB">
        <authorList>
            <consortium name="EnsemblPlants"/>
        </authorList>
    </citation>
    <scope>IDENTIFICATION</scope>
</reference>
<accession>A0A7N0VJV7</accession>
<dbReference type="EnsemblPlants" id="Kaladp0878s0019.1.v1.1">
    <property type="protein sequence ID" value="Kaladp0878s0019.1.v1.1"/>
    <property type="gene ID" value="Kaladp0878s0019.v1.1"/>
</dbReference>
<keyword evidence="5" id="KW-1185">Reference proteome</keyword>
<comment type="subcellular location">
    <subcellularLocation>
        <location evidence="1">Nucleus</location>
    </subcellularLocation>
</comment>
<feature type="region of interest" description="Disordered" evidence="3">
    <location>
        <begin position="168"/>
        <end position="223"/>
    </location>
</feature>
<evidence type="ECO:0000256" key="1">
    <source>
        <dbReference type="ARBA" id="ARBA00004123"/>
    </source>
</evidence>
<evidence type="ECO:0000313" key="4">
    <source>
        <dbReference type="EnsemblPlants" id="Kaladp0878s0019.1.v1.1"/>
    </source>
</evidence>
<dbReference type="InterPro" id="IPR051992">
    <property type="entry name" value="OxStress_Response_Reg"/>
</dbReference>
<dbReference type="AlphaFoldDB" id="A0A7N0VJV7"/>
<evidence type="ECO:0000313" key="5">
    <source>
        <dbReference type="Proteomes" id="UP000594263"/>
    </source>
</evidence>
<evidence type="ECO:0000256" key="2">
    <source>
        <dbReference type="ARBA" id="ARBA00023242"/>
    </source>
</evidence>
<name>A0A7N0VJV7_KALFE</name>
<evidence type="ECO:0000256" key="3">
    <source>
        <dbReference type="SAM" id="MobiDB-lite"/>
    </source>
</evidence>
<organism evidence="4 5">
    <name type="scientific">Kalanchoe fedtschenkoi</name>
    <name type="common">Lavender scallops</name>
    <name type="synonym">South American air plant</name>
    <dbReference type="NCBI Taxonomy" id="63787"/>
    <lineage>
        <taxon>Eukaryota</taxon>
        <taxon>Viridiplantae</taxon>
        <taxon>Streptophyta</taxon>
        <taxon>Embryophyta</taxon>
        <taxon>Tracheophyta</taxon>
        <taxon>Spermatophyta</taxon>
        <taxon>Magnoliopsida</taxon>
        <taxon>eudicotyledons</taxon>
        <taxon>Gunneridae</taxon>
        <taxon>Pentapetalae</taxon>
        <taxon>Saxifragales</taxon>
        <taxon>Crassulaceae</taxon>
        <taxon>Kalanchoe</taxon>
    </lineage>
</organism>
<dbReference type="PANTHER" id="PTHR33172">
    <property type="entry name" value="OS08G0516900 PROTEIN"/>
    <property type="match status" value="1"/>
</dbReference>
<dbReference type="Proteomes" id="UP000594263">
    <property type="component" value="Unplaced"/>
</dbReference>